<dbReference type="PROSITE" id="PS51273">
    <property type="entry name" value="GATASE_TYPE_1"/>
    <property type="match status" value="1"/>
</dbReference>
<dbReference type="UniPathway" id="UPA00189">
    <property type="reaction ID" value="UER00296"/>
</dbReference>
<sequence length="524" mass="59046">MKGYDAREKKTSKVLIIDFGSQFTQLIARRVRENKVYCEVIAFKNALTYFREQKPQAIILSGSPASSLDIGSPQIPQEILESNIPLLGICYGQQIICNSLGGKTKNSQNREFGRAFIEIQKDCSLLRGMWKKGSKQQVWMSHGDQVERMPKGFEVIASSDSTPFAFIADEKRKYYAVQFHPEVIHTENGSQLIANFVHHVADIKNDWIMSSYRKDMVSRIKKQVGDGRVICAVSGGVDSTVAACLIYEAIGENLTCVLVDHGFMRKNEVDHISGLFKAYPNLSLRIIDSSEMFIKKLKNIIDPEVKRKIIGKLFIEVFEEEAKKIGGVQFLGQGTLYPDVIESISFFGGPSSVIKSHHNVGGLPERMNMQLVEPLKELFKDEVRLLGKELGLPDIFIGRHPCPGPGLAIRCIGEVTKEKIKILRESDDIYLEEIRKAGIYHNIWQAFTVLLPVQTVGVMGDERTYEYVCSLRAVTSIDGMTADFYHHDMKFLSQVSTRIVNEVKGINRVVYDITSKPPATIEWE</sequence>
<evidence type="ECO:0000256" key="7">
    <source>
        <dbReference type="ARBA" id="ARBA00022749"/>
    </source>
</evidence>
<dbReference type="InterPro" id="IPR001674">
    <property type="entry name" value="GMP_synth_C"/>
</dbReference>
<dbReference type="PRINTS" id="PR00097">
    <property type="entry name" value="ANTSNTHASEII"/>
</dbReference>
<comment type="pathway">
    <text evidence="2 11">Purine metabolism; GMP biosynthesis; GMP from XMP (L-Gln route): step 1/1.</text>
</comment>
<evidence type="ECO:0000256" key="6">
    <source>
        <dbReference type="ARBA" id="ARBA00022741"/>
    </source>
</evidence>
<dbReference type="RefSeq" id="WP_047264255.1">
    <property type="nucleotide sequence ID" value="NZ_CP004021.1"/>
</dbReference>
<keyword evidence="10 11" id="KW-0315">Glutamine amidotransferase</keyword>
<dbReference type="CDD" id="cd01742">
    <property type="entry name" value="GATase1_GMP_Synthase"/>
    <property type="match status" value="1"/>
</dbReference>
<evidence type="ECO:0000256" key="11">
    <source>
        <dbReference type="HAMAP-Rule" id="MF_00344"/>
    </source>
</evidence>
<reference evidence="14 15" key="1">
    <citation type="journal article" date="2015" name="Genome Announc.">
        <title>Complete Genome Sequence of 'Candidatus Liberibacter africanus,' a Bacterium Associated with Citrus Huanglongbing.</title>
        <authorList>
            <person name="Lin H."/>
            <person name="Pietersen G."/>
            <person name="Han C."/>
            <person name="Read D.A."/>
            <person name="Lou B."/>
            <person name="Gupta G."/>
            <person name="Civerolo E.L."/>
        </authorList>
    </citation>
    <scope>NUCLEOTIDE SEQUENCE [LARGE SCALE GENOMIC DNA]</scope>
    <source>
        <strain evidence="14 15">PTSAPSY</strain>
    </source>
</reference>
<evidence type="ECO:0000313" key="14">
    <source>
        <dbReference type="EMBL" id="AKK20243.1"/>
    </source>
</evidence>
<evidence type="ECO:0000256" key="5">
    <source>
        <dbReference type="ARBA" id="ARBA00022598"/>
    </source>
</evidence>
<evidence type="ECO:0000313" key="15">
    <source>
        <dbReference type="Proteomes" id="UP000035503"/>
    </source>
</evidence>
<proteinExistence type="inferred from homology"/>
<dbReference type="InterPro" id="IPR017926">
    <property type="entry name" value="GATASE"/>
</dbReference>
<dbReference type="EC" id="6.3.5.2" evidence="3 11"/>
<dbReference type="Pfam" id="PF02540">
    <property type="entry name" value="NAD_synthase"/>
    <property type="match status" value="1"/>
</dbReference>
<dbReference type="Gene3D" id="3.40.50.880">
    <property type="match status" value="1"/>
</dbReference>
<dbReference type="STRING" id="1277257.G293_03075"/>
<dbReference type="InterPro" id="IPR004739">
    <property type="entry name" value="GMP_synth_GATase"/>
</dbReference>
<dbReference type="KEGG" id="lau:G293_03075"/>
<comment type="subunit">
    <text evidence="11">Homodimer.</text>
</comment>
<dbReference type="GO" id="GO:0005829">
    <property type="term" value="C:cytosol"/>
    <property type="evidence" value="ECO:0007669"/>
    <property type="project" value="TreeGrafter"/>
</dbReference>
<dbReference type="PRINTS" id="PR00096">
    <property type="entry name" value="GATASE"/>
</dbReference>
<dbReference type="InterPro" id="IPR014729">
    <property type="entry name" value="Rossmann-like_a/b/a_fold"/>
</dbReference>
<evidence type="ECO:0000256" key="8">
    <source>
        <dbReference type="ARBA" id="ARBA00022755"/>
    </source>
</evidence>
<evidence type="ECO:0000259" key="13">
    <source>
        <dbReference type="PROSITE" id="PS51553"/>
    </source>
</evidence>
<dbReference type="NCBIfam" id="TIGR00884">
    <property type="entry name" value="guaA_Cterm"/>
    <property type="match status" value="1"/>
</dbReference>
<feature type="binding site" evidence="12">
    <location>
        <begin position="234"/>
        <end position="240"/>
    </location>
    <ligand>
        <name>ATP</name>
        <dbReference type="ChEBI" id="CHEBI:30616"/>
    </ligand>
</feature>
<dbReference type="AlphaFoldDB" id="A0A0G3I6T4"/>
<dbReference type="PANTHER" id="PTHR11922">
    <property type="entry name" value="GMP SYNTHASE-RELATED"/>
    <property type="match status" value="1"/>
</dbReference>
<keyword evidence="5 11" id="KW-0436">Ligase</keyword>
<protein>
    <recommendedName>
        <fullName evidence="4 11">GMP synthase [glutamine-hydrolyzing]</fullName>
        <ecNumber evidence="3 11">6.3.5.2</ecNumber>
    </recommendedName>
    <alternativeName>
        <fullName evidence="11">GMP synthetase</fullName>
    </alternativeName>
    <alternativeName>
        <fullName evidence="11">Glutamine amidotransferase</fullName>
    </alternativeName>
</protein>
<dbReference type="FunFam" id="3.30.300.10:FF:000002">
    <property type="entry name" value="GMP synthase [glutamine-hydrolyzing]"/>
    <property type="match status" value="1"/>
</dbReference>
<dbReference type="SUPFAM" id="SSF54810">
    <property type="entry name" value="GMP synthetase C-terminal dimerisation domain"/>
    <property type="match status" value="1"/>
</dbReference>
<organism evidence="14 15">
    <name type="scientific">Candidatus Liberibacter africanus PTSAPSY</name>
    <dbReference type="NCBI Taxonomy" id="1277257"/>
    <lineage>
        <taxon>Bacteria</taxon>
        <taxon>Pseudomonadati</taxon>
        <taxon>Pseudomonadota</taxon>
        <taxon>Alphaproteobacteria</taxon>
        <taxon>Hyphomicrobiales</taxon>
        <taxon>Rhizobiaceae</taxon>
        <taxon>Liberibacter</taxon>
    </lineage>
</organism>
<accession>A0A0G3I6T4</accession>
<evidence type="ECO:0000256" key="9">
    <source>
        <dbReference type="ARBA" id="ARBA00022840"/>
    </source>
</evidence>
<dbReference type="Gene3D" id="3.30.300.10">
    <property type="match status" value="1"/>
</dbReference>
<feature type="active site" evidence="11">
    <location>
        <position position="182"/>
    </location>
</feature>
<feature type="domain" description="GMPS ATP-PPase" evidence="13">
    <location>
        <begin position="207"/>
        <end position="399"/>
    </location>
</feature>
<dbReference type="PANTHER" id="PTHR11922:SF2">
    <property type="entry name" value="GMP SYNTHASE [GLUTAMINE-HYDROLYZING]"/>
    <property type="match status" value="1"/>
</dbReference>
<dbReference type="InterPro" id="IPR025777">
    <property type="entry name" value="GMPS_ATP_PPase_dom"/>
</dbReference>
<dbReference type="Proteomes" id="UP000035503">
    <property type="component" value="Chromosome"/>
</dbReference>
<comment type="catalytic activity">
    <reaction evidence="11">
        <text>XMP + L-glutamine + ATP + H2O = GMP + L-glutamate + AMP + diphosphate + 2 H(+)</text>
        <dbReference type="Rhea" id="RHEA:11680"/>
        <dbReference type="ChEBI" id="CHEBI:15377"/>
        <dbReference type="ChEBI" id="CHEBI:15378"/>
        <dbReference type="ChEBI" id="CHEBI:29985"/>
        <dbReference type="ChEBI" id="CHEBI:30616"/>
        <dbReference type="ChEBI" id="CHEBI:33019"/>
        <dbReference type="ChEBI" id="CHEBI:57464"/>
        <dbReference type="ChEBI" id="CHEBI:58115"/>
        <dbReference type="ChEBI" id="CHEBI:58359"/>
        <dbReference type="ChEBI" id="CHEBI:456215"/>
        <dbReference type="EC" id="6.3.5.2"/>
    </reaction>
</comment>
<dbReference type="InterPro" id="IPR022310">
    <property type="entry name" value="NAD/GMP_synthase"/>
</dbReference>
<dbReference type="CDD" id="cd01997">
    <property type="entry name" value="GMP_synthase_C"/>
    <property type="match status" value="1"/>
</dbReference>
<dbReference type="OrthoDB" id="9802219at2"/>
<keyword evidence="8 11" id="KW-0658">Purine biosynthesis</keyword>
<dbReference type="NCBIfam" id="TIGR00888">
    <property type="entry name" value="guaA_Nterm"/>
    <property type="match status" value="1"/>
</dbReference>
<evidence type="ECO:0000256" key="3">
    <source>
        <dbReference type="ARBA" id="ARBA00012746"/>
    </source>
</evidence>
<dbReference type="Pfam" id="PF00958">
    <property type="entry name" value="GMP_synt_C"/>
    <property type="match status" value="1"/>
</dbReference>
<dbReference type="NCBIfam" id="NF000848">
    <property type="entry name" value="PRK00074.1"/>
    <property type="match status" value="1"/>
</dbReference>
<evidence type="ECO:0000256" key="10">
    <source>
        <dbReference type="ARBA" id="ARBA00022962"/>
    </source>
</evidence>
<name>A0A0G3I6T4_LIBAF</name>
<keyword evidence="15" id="KW-1185">Reference proteome</keyword>
<keyword evidence="6 11" id="KW-0547">Nucleotide-binding</keyword>
<dbReference type="InterPro" id="IPR022955">
    <property type="entry name" value="GMP_synthase"/>
</dbReference>
<evidence type="ECO:0000256" key="1">
    <source>
        <dbReference type="ARBA" id="ARBA00002332"/>
    </source>
</evidence>
<keyword evidence="9 11" id="KW-0067">ATP-binding</keyword>
<feature type="active site" evidence="11">
    <location>
        <position position="180"/>
    </location>
</feature>
<comment type="function">
    <text evidence="1 11">Catalyzes the synthesis of GMP from XMP.</text>
</comment>
<keyword evidence="7 11" id="KW-0332">GMP biosynthesis</keyword>
<dbReference type="HAMAP" id="MF_00344">
    <property type="entry name" value="GMP_synthase"/>
    <property type="match status" value="1"/>
</dbReference>
<evidence type="ECO:0000256" key="4">
    <source>
        <dbReference type="ARBA" id="ARBA00021562"/>
    </source>
</evidence>
<feature type="active site" description="Nucleophile" evidence="11">
    <location>
        <position position="90"/>
    </location>
</feature>
<dbReference type="Pfam" id="PF00117">
    <property type="entry name" value="GATase"/>
    <property type="match status" value="1"/>
</dbReference>
<dbReference type="GO" id="GO:0005524">
    <property type="term" value="F:ATP binding"/>
    <property type="evidence" value="ECO:0007669"/>
    <property type="project" value="UniProtKB-UniRule"/>
</dbReference>
<evidence type="ECO:0000256" key="2">
    <source>
        <dbReference type="ARBA" id="ARBA00005153"/>
    </source>
</evidence>
<evidence type="ECO:0000256" key="12">
    <source>
        <dbReference type="PROSITE-ProRule" id="PRU00886"/>
    </source>
</evidence>
<gene>
    <name evidence="11" type="primary">guaA</name>
    <name evidence="14" type="ORF">G293_03075</name>
</gene>
<dbReference type="FunFam" id="3.40.50.620:FF:000001">
    <property type="entry name" value="GMP synthase [glutamine-hydrolyzing]"/>
    <property type="match status" value="1"/>
</dbReference>
<dbReference type="PROSITE" id="PS51553">
    <property type="entry name" value="GMPS_ATP_PPASE"/>
    <property type="match status" value="1"/>
</dbReference>
<dbReference type="EMBL" id="CP004021">
    <property type="protein sequence ID" value="AKK20243.1"/>
    <property type="molecule type" value="Genomic_DNA"/>
</dbReference>
<dbReference type="FunFam" id="3.40.50.880:FF:000001">
    <property type="entry name" value="GMP synthase [glutamine-hydrolyzing]"/>
    <property type="match status" value="1"/>
</dbReference>
<dbReference type="Gene3D" id="3.40.50.620">
    <property type="entry name" value="HUPs"/>
    <property type="match status" value="1"/>
</dbReference>
<dbReference type="PATRIC" id="fig|1277257.4.peg.660"/>
<dbReference type="GO" id="GO:0003921">
    <property type="term" value="F:GMP synthase activity"/>
    <property type="evidence" value="ECO:0007669"/>
    <property type="project" value="InterPro"/>
</dbReference>
<dbReference type="InterPro" id="IPR029062">
    <property type="entry name" value="Class_I_gatase-like"/>
</dbReference>
<dbReference type="SUPFAM" id="SSF52402">
    <property type="entry name" value="Adenine nucleotide alpha hydrolases-like"/>
    <property type="match status" value="1"/>
</dbReference>
<dbReference type="SUPFAM" id="SSF52317">
    <property type="entry name" value="Class I glutamine amidotransferase-like"/>
    <property type="match status" value="1"/>
</dbReference>